<feature type="compositionally biased region" description="Basic and acidic residues" evidence="1">
    <location>
        <begin position="50"/>
        <end position="61"/>
    </location>
</feature>
<evidence type="ECO:0000313" key="2">
    <source>
        <dbReference type="EMBL" id="GFD03019.1"/>
    </source>
</evidence>
<name>A0A699T0V8_TANCI</name>
<feature type="region of interest" description="Disordered" evidence="1">
    <location>
        <begin position="37"/>
        <end position="66"/>
    </location>
</feature>
<proteinExistence type="predicted"/>
<organism evidence="2">
    <name type="scientific">Tanacetum cinerariifolium</name>
    <name type="common">Dalmatian daisy</name>
    <name type="synonym">Chrysanthemum cinerariifolium</name>
    <dbReference type="NCBI Taxonomy" id="118510"/>
    <lineage>
        <taxon>Eukaryota</taxon>
        <taxon>Viridiplantae</taxon>
        <taxon>Streptophyta</taxon>
        <taxon>Embryophyta</taxon>
        <taxon>Tracheophyta</taxon>
        <taxon>Spermatophyta</taxon>
        <taxon>Magnoliopsida</taxon>
        <taxon>eudicotyledons</taxon>
        <taxon>Gunneridae</taxon>
        <taxon>Pentapetalae</taxon>
        <taxon>asterids</taxon>
        <taxon>campanulids</taxon>
        <taxon>Asterales</taxon>
        <taxon>Asteraceae</taxon>
        <taxon>Asteroideae</taxon>
        <taxon>Anthemideae</taxon>
        <taxon>Anthemidinae</taxon>
        <taxon>Tanacetum</taxon>
    </lineage>
</organism>
<reference evidence="2" key="1">
    <citation type="journal article" date="2019" name="Sci. Rep.">
        <title>Draft genome of Tanacetum cinerariifolium, the natural source of mosquito coil.</title>
        <authorList>
            <person name="Yamashiro T."/>
            <person name="Shiraishi A."/>
            <person name="Satake H."/>
            <person name="Nakayama K."/>
        </authorList>
    </citation>
    <scope>NUCLEOTIDE SEQUENCE</scope>
</reference>
<sequence>MARVTVPAGRVGRLAVAAPETAQSVAVRAIAGERGDQCQFRPAHRPARGRQSDRAMVDRQRSGVPLQPRVLPPRTFIYWADV</sequence>
<feature type="non-terminal residue" evidence="2">
    <location>
        <position position="82"/>
    </location>
</feature>
<dbReference type="EMBL" id="BKCJ011202055">
    <property type="protein sequence ID" value="GFD03019.1"/>
    <property type="molecule type" value="Genomic_DNA"/>
</dbReference>
<dbReference type="AlphaFoldDB" id="A0A699T0V8"/>
<accession>A0A699T0V8</accession>
<evidence type="ECO:0000256" key="1">
    <source>
        <dbReference type="SAM" id="MobiDB-lite"/>
    </source>
</evidence>
<protein>
    <submittedName>
        <fullName evidence="2">Uncharacterized protein</fullName>
    </submittedName>
</protein>
<comment type="caution">
    <text evidence="2">The sequence shown here is derived from an EMBL/GenBank/DDBJ whole genome shotgun (WGS) entry which is preliminary data.</text>
</comment>
<gene>
    <name evidence="2" type="ORF">Tci_874988</name>
</gene>